<evidence type="ECO:0000313" key="1">
    <source>
        <dbReference type="EMBL" id="MBB4593467.1"/>
    </source>
</evidence>
<dbReference type="RefSeq" id="WP_184440510.1">
    <property type="nucleotide sequence ID" value="NZ_JACHNS010000003.1"/>
</dbReference>
<organism evidence="1 2">
    <name type="scientific">Xanthomonas cannabis</name>
    <dbReference type="NCBI Taxonomy" id="1885674"/>
    <lineage>
        <taxon>Bacteria</taxon>
        <taxon>Pseudomonadati</taxon>
        <taxon>Pseudomonadota</taxon>
        <taxon>Gammaproteobacteria</taxon>
        <taxon>Lysobacterales</taxon>
        <taxon>Lysobacteraceae</taxon>
        <taxon>Xanthomonas</taxon>
    </lineage>
</organism>
<accession>A0ABR6JKY6</accession>
<dbReference type="EMBL" id="JACHNS010000003">
    <property type="protein sequence ID" value="MBB4593467.1"/>
    <property type="molecule type" value="Genomic_DNA"/>
</dbReference>
<evidence type="ECO:0000313" key="2">
    <source>
        <dbReference type="Proteomes" id="UP000554726"/>
    </source>
</evidence>
<comment type="caution">
    <text evidence="1">The sequence shown here is derived from an EMBL/GenBank/DDBJ whole genome shotgun (WGS) entry which is preliminary data.</text>
</comment>
<proteinExistence type="predicted"/>
<protein>
    <submittedName>
        <fullName evidence="1">Uncharacterized protein</fullName>
    </submittedName>
</protein>
<gene>
    <name evidence="1" type="ORF">FHR60_002136</name>
</gene>
<dbReference type="Proteomes" id="UP000554726">
    <property type="component" value="Unassembled WGS sequence"/>
</dbReference>
<name>A0ABR6JKY6_9XANT</name>
<sequence>MGTKQSDTLMAIDGTDQGLPYRVVARQLEPQRVVLDTLQVCGHTVPLASAPTFGSLQSALEIGTRLAEQYIDQLIRKQALARMAPQRRPPHRRASE</sequence>
<keyword evidence="2" id="KW-1185">Reference proteome</keyword>
<reference evidence="1 2" key="1">
    <citation type="submission" date="2020-08" db="EMBL/GenBank/DDBJ databases">
        <title>Studying the diversity of plant-associated saprophytic bacteria and their role in host health and plant-pathogen interactions.</title>
        <authorList>
            <person name="Potnis N."/>
        </authorList>
    </citation>
    <scope>NUCLEOTIDE SEQUENCE [LARGE SCALE GENOMIC DNA]</scope>
    <source>
        <strain evidence="1 2">F16</strain>
    </source>
</reference>